<reference evidence="1 2" key="1">
    <citation type="journal article" date="2021" name="Nat. Commun.">
        <title>Genetic determinants of endophytism in the Arabidopsis root mycobiome.</title>
        <authorList>
            <person name="Mesny F."/>
            <person name="Miyauchi S."/>
            <person name="Thiergart T."/>
            <person name="Pickel B."/>
            <person name="Atanasova L."/>
            <person name="Karlsson M."/>
            <person name="Huettel B."/>
            <person name="Barry K.W."/>
            <person name="Haridas S."/>
            <person name="Chen C."/>
            <person name="Bauer D."/>
            <person name="Andreopoulos W."/>
            <person name="Pangilinan J."/>
            <person name="LaButti K."/>
            <person name="Riley R."/>
            <person name="Lipzen A."/>
            <person name="Clum A."/>
            <person name="Drula E."/>
            <person name="Henrissat B."/>
            <person name="Kohler A."/>
            <person name="Grigoriev I.V."/>
            <person name="Martin F.M."/>
            <person name="Hacquard S."/>
        </authorList>
    </citation>
    <scope>NUCLEOTIDE SEQUENCE [LARGE SCALE GENOMIC DNA]</scope>
    <source>
        <strain evidence="1 2">MPI-SDFR-AT-0080</strain>
    </source>
</reference>
<evidence type="ECO:0000313" key="2">
    <source>
        <dbReference type="Proteomes" id="UP000774617"/>
    </source>
</evidence>
<dbReference type="EMBL" id="JAGTJR010000076">
    <property type="protein sequence ID" value="KAH7015967.1"/>
    <property type="molecule type" value="Genomic_DNA"/>
</dbReference>
<dbReference type="Gene3D" id="1.10.630.10">
    <property type="entry name" value="Cytochrome P450"/>
    <property type="match status" value="1"/>
</dbReference>
<protein>
    <recommendedName>
        <fullName evidence="3">Cytochrome P450</fullName>
    </recommendedName>
</protein>
<evidence type="ECO:0000313" key="1">
    <source>
        <dbReference type="EMBL" id="KAH7015967.1"/>
    </source>
</evidence>
<gene>
    <name evidence="1" type="ORF">B0J12DRAFT_705711</name>
</gene>
<accession>A0ABQ8FR80</accession>
<keyword evidence="2" id="KW-1185">Reference proteome</keyword>
<evidence type="ECO:0008006" key="3">
    <source>
        <dbReference type="Google" id="ProtNLM"/>
    </source>
</evidence>
<organism evidence="1 2">
    <name type="scientific">Macrophomina phaseolina</name>
    <dbReference type="NCBI Taxonomy" id="35725"/>
    <lineage>
        <taxon>Eukaryota</taxon>
        <taxon>Fungi</taxon>
        <taxon>Dikarya</taxon>
        <taxon>Ascomycota</taxon>
        <taxon>Pezizomycotina</taxon>
        <taxon>Dothideomycetes</taxon>
        <taxon>Dothideomycetes incertae sedis</taxon>
        <taxon>Botryosphaeriales</taxon>
        <taxon>Botryosphaeriaceae</taxon>
        <taxon>Macrophomina</taxon>
    </lineage>
</organism>
<dbReference type="Proteomes" id="UP000774617">
    <property type="component" value="Unassembled WGS sequence"/>
</dbReference>
<proteinExistence type="predicted"/>
<name>A0ABQ8FR80_9PEZI</name>
<comment type="caution">
    <text evidence="1">The sequence shown here is derived from an EMBL/GenBank/DDBJ whole genome shotgun (WGS) entry which is preliminary data.</text>
</comment>
<sequence length="160" mass="17845">MLTTNSTEEHRRLQRILSNSFSENALRLQEPVTKKNVYMLVNTNDRLAKKSDPAQDAVKLYNCAIFDIIADLVFSESLGLLGNAELSSGVETKARVQKRAESGIERPDIWNALLKKFGHKLTPTERSDNADILMFGGIKDDSYPYEVRNLFTPVGVGGEA</sequence>
<dbReference type="SUPFAM" id="SSF48264">
    <property type="entry name" value="Cytochrome P450"/>
    <property type="match status" value="1"/>
</dbReference>
<dbReference type="InterPro" id="IPR036396">
    <property type="entry name" value="Cyt_P450_sf"/>
</dbReference>